<gene>
    <name evidence="4" type="ORF">AAFF_G00054170</name>
</gene>
<feature type="region of interest" description="Disordered" evidence="3">
    <location>
        <begin position="1"/>
        <end position="29"/>
    </location>
</feature>
<dbReference type="Proteomes" id="UP001221898">
    <property type="component" value="Unassembled WGS sequence"/>
</dbReference>
<feature type="compositionally biased region" description="Polar residues" evidence="3">
    <location>
        <begin position="197"/>
        <end position="206"/>
    </location>
</feature>
<evidence type="ECO:0000256" key="3">
    <source>
        <dbReference type="SAM" id="MobiDB-lite"/>
    </source>
</evidence>
<dbReference type="GO" id="GO:0005634">
    <property type="term" value="C:nucleus"/>
    <property type="evidence" value="ECO:0007669"/>
    <property type="project" value="UniProtKB-SubCell"/>
</dbReference>
<feature type="compositionally biased region" description="Low complexity" evidence="3">
    <location>
        <begin position="1"/>
        <end position="12"/>
    </location>
</feature>
<dbReference type="EMBL" id="JAINUG010000130">
    <property type="protein sequence ID" value="KAJ8394073.1"/>
    <property type="molecule type" value="Genomic_DNA"/>
</dbReference>
<keyword evidence="2" id="KW-0539">Nucleus</keyword>
<organism evidence="4 5">
    <name type="scientific">Aldrovandia affinis</name>
    <dbReference type="NCBI Taxonomy" id="143900"/>
    <lineage>
        <taxon>Eukaryota</taxon>
        <taxon>Metazoa</taxon>
        <taxon>Chordata</taxon>
        <taxon>Craniata</taxon>
        <taxon>Vertebrata</taxon>
        <taxon>Euteleostomi</taxon>
        <taxon>Actinopterygii</taxon>
        <taxon>Neopterygii</taxon>
        <taxon>Teleostei</taxon>
        <taxon>Notacanthiformes</taxon>
        <taxon>Halosauridae</taxon>
        <taxon>Aldrovandia</taxon>
    </lineage>
</organism>
<dbReference type="GO" id="GO:0043484">
    <property type="term" value="P:regulation of RNA splicing"/>
    <property type="evidence" value="ECO:0007669"/>
    <property type="project" value="TreeGrafter"/>
</dbReference>
<evidence type="ECO:0000256" key="2">
    <source>
        <dbReference type="ARBA" id="ARBA00023242"/>
    </source>
</evidence>
<feature type="compositionally biased region" description="Basic residues" evidence="3">
    <location>
        <begin position="136"/>
        <end position="149"/>
    </location>
</feature>
<keyword evidence="5" id="KW-1185">Reference proteome</keyword>
<name>A0AAD7S1A2_9TELE</name>
<evidence type="ECO:0000313" key="4">
    <source>
        <dbReference type="EMBL" id="KAJ8394073.1"/>
    </source>
</evidence>
<feature type="compositionally biased region" description="Low complexity" evidence="3">
    <location>
        <begin position="172"/>
        <end position="190"/>
    </location>
</feature>
<dbReference type="GO" id="GO:0043034">
    <property type="term" value="C:costamere"/>
    <property type="evidence" value="ECO:0007669"/>
    <property type="project" value="TreeGrafter"/>
</dbReference>
<comment type="caution">
    <text evidence="4">The sequence shown here is derived from an EMBL/GenBank/DDBJ whole genome shotgun (WGS) entry which is preliminary data.</text>
</comment>
<evidence type="ECO:0000313" key="5">
    <source>
        <dbReference type="Proteomes" id="UP001221898"/>
    </source>
</evidence>
<evidence type="ECO:0000256" key="1">
    <source>
        <dbReference type="ARBA" id="ARBA00004123"/>
    </source>
</evidence>
<proteinExistence type="predicted"/>
<sequence length="293" mass="29694">MKGSTLSGSLDTSGREMSGDLKGPSLKVDAPEVILKGPKVTTGGLNIKGGADVDAEVSGGMEYPEGKVSFPKIKVPKFGIALPHLEGPEMGVDVGSGGASGRGEINIQSPSASGGISSQSLEIHGPEIKTSGGAKTKVKMPKLFGKSKSKGGSASDLSLQRPQMEMSDSGASVKGSKGLSMSSGELLSGKIEGGSGFSVSPKSKSASLDLFKKSRHRSSSLSDEGGLASSSSPSGHLKAEGGDISLDAGGVKVKGKKGKLKFGTFGGFGSKSKGSYEVTLGEEVQDFLILQQR</sequence>
<dbReference type="AlphaFoldDB" id="A0AAD7S1A2"/>
<dbReference type="PANTHER" id="PTHR23348">
    <property type="entry name" value="PERIAXIN/AHNAK"/>
    <property type="match status" value="1"/>
</dbReference>
<protein>
    <submittedName>
        <fullName evidence="4">Uncharacterized protein</fullName>
    </submittedName>
</protein>
<dbReference type="InterPro" id="IPR052082">
    <property type="entry name" value="Myelin_sheath_structural"/>
</dbReference>
<reference evidence="4" key="1">
    <citation type="journal article" date="2023" name="Science">
        <title>Genome structures resolve the early diversification of teleost fishes.</title>
        <authorList>
            <person name="Parey E."/>
            <person name="Louis A."/>
            <person name="Montfort J."/>
            <person name="Bouchez O."/>
            <person name="Roques C."/>
            <person name="Iampietro C."/>
            <person name="Lluch J."/>
            <person name="Castinel A."/>
            <person name="Donnadieu C."/>
            <person name="Desvignes T."/>
            <person name="Floi Bucao C."/>
            <person name="Jouanno E."/>
            <person name="Wen M."/>
            <person name="Mejri S."/>
            <person name="Dirks R."/>
            <person name="Jansen H."/>
            <person name="Henkel C."/>
            <person name="Chen W.J."/>
            <person name="Zahm M."/>
            <person name="Cabau C."/>
            <person name="Klopp C."/>
            <person name="Thompson A.W."/>
            <person name="Robinson-Rechavi M."/>
            <person name="Braasch I."/>
            <person name="Lecointre G."/>
            <person name="Bobe J."/>
            <person name="Postlethwait J.H."/>
            <person name="Berthelot C."/>
            <person name="Roest Crollius H."/>
            <person name="Guiguen Y."/>
        </authorList>
    </citation>
    <scope>NUCLEOTIDE SEQUENCE</scope>
    <source>
        <strain evidence="4">NC1722</strain>
    </source>
</reference>
<dbReference type="PANTHER" id="PTHR23348:SF41">
    <property type="entry name" value="NEUROBLAST DIFFERENTIATION-ASSOCIATED PROTEIN AHNAK"/>
    <property type="match status" value="1"/>
</dbReference>
<comment type="subcellular location">
    <subcellularLocation>
        <location evidence="1">Nucleus</location>
    </subcellularLocation>
</comment>
<feature type="region of interest" description="Disordered" evidence="3">
    <location>
        <begin position="125"/>
        <end position="249"/>
    </location>
</feature>
<accession>A0AAD7S1A2</accession>